<evidence type="ECO:0000313" key="1">
    <source>
        <dbReference type="EMBL" id="KAL3956085.1"/>
    </source>
</evidence>
<gene>
    <name evidence="1" type="ORF">ACCO45_008931</name>
</gene>
<name>A0ACC4DI72_PURLI</name>
<evidence type="ECO:0000313" key="2">
    <source>
        <dbReference type="Proteomes" id="UP001638806"/>
    </source>
</evidence>
<protein>
    <submittedName>
        <fullName evidence="1">Uncharacterized protein</fullName>
    </submittedName>
</protein>
<comment type="caution">
    <text evidence="1">The sequence shown here is derived from an EMBL/GenBank/DDBJ whole genome shotgun (WGS) entry which is preliminary data.</text>
</comment>
<accession>A0ACC4DI72</accession>
<keyword evidence="2" id="KW-1185">Reference proteome</keyword>
<dbReference type="EMBL" id="JBGNUJ010000008">
    <property type="protein sequence ID" value="KAL3956085.1"/>
    <property type="molecule type" value="Genomic_DNA"/>
</dbReference>
<organism evidence="1 2">
    <name type="scientific">Purpureocillium lilacinum</name>
    <name type="common">Paecilomyces lilacinus</name>
    <dbReference type="NCBI Taxonomy" id="33203"/>
    <lineage>
        <taxon>Eukaryota</taxon>
        <taxon>Fungi</taxon>
        <taxon>Dikarya</taxon>
        <taxon>Ascomycota</taxon>
        <taxon>Pezizomycotina</taxon>
        <taxon>Sordariomycetes</taxon>
        <taxon>Hypocreomycetidae</taxon>
        <taxon>Hypocreales</taxon>
        <taxon>Ophiocordycipitaceae</taxon>
        <taxon>Purpureocillium</taxon>
    </lineage>
</organism>
<dbReference type="Proteomes" id="UP001638806">
    <property type="component" value="Unassembled WGS sequence"/>
</dbReference>
<proteinExistence type="predicted"/>
<reference evidence="1" key="1">
    <citation type="submission" date="2024-12" db="EMBL/GenBank/DDBJ databases">
        <title>Comparative genomics and development of molecular markers within Purpureocillium lilacinum and among Purpureocillium species.</title>
        <authorList>
            <person name="Yeh Z.-Y."/>
            <person name="Ni N.-T."/>
            <person name="Lo P.-H."/>
            <person name="Mushyakhwo K."/>
            <person name="Lin C.-F."/>
            <person name="Nai Y.-S."/>
        </authorList>
    </citation>
    <scope>NUCLEOTIDE SEQUENCE</scope>
    <source>
        <strain evidence="1">NCHU-NPUST-175</strain>
    </source>
</reference>
<sequence>MHVAEHLQLSTGLDQTDACHVHRRTNVPRQDSVITRTPVIKLHTDRVIRDKLLLPSPLGSARPGPADSGCAECKDPRFNSRPSPCPRQVGIKQAPLLEDPPLTCWPPHPWAGHTLLDGEARRAVRSGGLGMRGSPARPGAGTHLASAGSASAVAWQLGSARWSSNGARSIVIRTPYRASTS</sequence>